<keyword evidence="1" id="KW-1133">Transmembrane helix</keyword>
<keyword evidence="4" id="KW-0378">Hydrolase</keyword>
<keyword evidence="4" id="KW-0645">Protease</keyword>
<dbReference type="RefSeq" id="WP_117495323.1">
    <property type="nucleotide sequence ID" value="NZ_AP031430.1"/>
</dbReference>
<dbReference type="GO" id="GO:0004175">
    <property type="term" value="F:endopeptidase activity"/>
    <property type="evidence" value="ECO:0007669"/>
    <property type="project" value="UniProtKB-ARBA"/>
</dbReference>
<organism evidence="4 13">
    <name type="scientific">Dorea formicigenerans</name>
    <dbReference type="NCBI Taxonomy" id="39486"/>
    <lineage>
        <taxon>Bacteria</taxon>
        <taxon>Bacillati</taxon>
        <taxon>Bacillota</taxon>
        <taxon>Clostridia</taxon>
        <taxon>Lachnospirales</taxon>
        <taxon>Lachnospiraceae</taxon>
        <taxon>Dorea</taxon>
    </lineage>
</organism>
<dbReference type="InterPro" id="IPR003675">
    <property type="entry name" value="Rce1/LyrA-like_dom"/>
</dbReference>
<sequence>MTDKKEKSMIQYFLLFMFSFEILFIFWGILYNQVFHLKKFSEGYILMLLPTMSTLFAKQRASSQNESNKFFKFYKICFAGMTIYTVISVVIPSSAVISQILMIAESLCSIYFLQSIGENTLANIGLSYNVSFKEVLKYALLYIAIFILMVRVEFLCDYLKTGDVAQLKVPLADVKQLVGFVPLFIFTFIVFLGEEYGWGYFMFPLLEKEYGVYKAIFFLGTIEVLFHLPIDYMITKLPITFFIGRSVMLISHTIFMCWIYKRTSTIWIAVVIHFLNNNLLGLWKLTENSFTFSTPLAVICYVVIFGSFIFSKTLKNQRKPVAKEFSVL</sequence>
<dbReference type="Pfam" id="PF02517">
    <property type="entry name" value="Rce1-like"/>
    <property type="match status" value="1"/>
</dbReference>
<accession>A0A3E4PMM0</accession>
<dbReference type="Proteomes" id="UP000284883">
    <property type="component" value="Unassembled WGS sequence"/>
</dbReference>
<feature type="transmembrane region" description="Helical" evidence="1">
    <location>
        <begin position="73"/>
        <end position="91"/>
    </location>
</feature>
<evidence type="ECO:0000313" key="11">
    <source>
        <dbReference type="Proteomes" id="UP000260664"/>
    </source>
</evidence>
<gene>
    <name evidence="10" type="ORF">DW885_13705</name>
    <name evidence="9" type="ORF">DW924_10095</name>
    <name evidence="8" type="ORF">DWV67_11550</name>
    <name evidence="7" type="ORF">DWX53_15610</name>
    <name evidence="6" type="ORF">DWY33_11495</name>
    <name evidence="5" type="ORF">DXB12_11850</name>
    <name evidence="4" type="ORF">DXC93_11150</name>
    <name evidence="3" type="ORF">DXD84_09865</name>
</gene>
<evidence type="ECO:0000313" key="4">
    <source>
        <dbReference type="EMBL" id="RGK81286.1"/>
    </source>
</evidence>
<dbReference type="PANTHER" id="PTHR35797">
    <property type="entry name" value="PROTEASE-RELATED"/>
    <property type="match status" value="1"/>
</dbReference>
<feature type="transmembrane region" description="Helical" evidence="1">
    <location>
        <begin position="135"/>
        <end position="154"/>
    </location>
</feature>
<dbReference type="EMBL" id="QSFS01000010">
    <property type="protein sequence ID" value="RHA68873.1"/>
    <property type="molecule type" value="Genomic_DNA"/>
</dbReference>
<dbReference type="EMBL" id="QRUK01000023">
    <property type="protein sequence ID" value="RGR57645.1"/>
    <property type="molecule type" value="Genomic_DNA"/>
</dbReference>
<keyword evidence="4" id="KW-0482">Metalloprotease</keyword>
<dbReference type="Proteomes" id="UP000283630">
    <property type="component" value="Unassembled WGS sequence"/>
</dbReference>
<dbReference type="EMBL" id="QSAJ01000029">
    <property type="protein sequence ID" value="RGW51585.1"/>
    <property type="molecule type" value="Genomic_DNA"/>
</dbReference>
<dbReference type="EMBL" id="QSGQ01000012">
    <property type="protein sequence ID" value="RHB35292.1"/>
    <property type="molecule type" value="Genomic_DNA"/>
</dbReference>
<feature type="transmembrane region" description="Helical" evidence="1">
    <location>
        <begin position="43"/>
        <end position="61"/>
    </location>
</feature>
<dbReference type="Proteomes" id="UP000260664">
    <property type="component" value="Unassembled WGS sequence"/>
</dbReference>
<dbReference type="Proteomes" id="UP000261324">
    <property type="component" value="Unassembled WGS sequence"/>
</dbReference>
<evidence type="ECO:0000313" key="13">
    <source>
        <dbReference type="Proteomes" id="UP000261324"/>
    </source>
</evidence>
<evidence type="ECO:0000313" key="3">
    <source>
        <dbReference type="EMBL" id="RGI83689.1"/>
    </source>
</evidence>
<feature type="transmembrane region" description="Helical" evidence="1">
    <location>
        <begin position="289"/>
        <end position="310"/>
    </location>
</feature>
<dbReference type="Proteomes" id="UP000283652">
    <property type="component" value="Unassembled WGS sequence"/>
</dbReference>
<evidence type="ECO:0000313" key="12">
    <source>
        <dbReference type="Proteomes" id="UP000261055"/>
    </source>
</evidence>
<evidence type="ECO:0000313" key="16">
    <source>
        <dbReference type="Proteomes" id="UP000283652"/>
    </source>
</evidence>
<keyword evidence="12" id="KW-1185">Reference proteome</keyword>
<feature type="transmembrane region" description="Helical" evidence="1">
    <location>
        <begin position="266"/>
        <end position="283"/>
    </location>
</feature>
<keyword evidence="1" id="KW-0472">Membrane</keyword>
<feature type="domain" description="CAAX prenyl protease 2/Lysostaphin resistance protein A-like" evidence="2">
    <location>
        <begin position="180"/>
        <end position="277"/>
    </location>
</feature>
<evidence type="ECO:0000256" key="1">
    <source>
        <dbReference type="SAM" id="Phobius"/>
    </source>
</evidence>
<dbReference type="EMBL" id="QSVQ01000015">
    <property type="protein sequence ID" value="RGO48718.1"/>
    <property type="molecule type" value="Genomic_DNA"/>
</dbReference>
<dbReference type="Proteomes" id="UP000285642">
    <property type="component" value="Unassembled WGS sequence"/>
</dbReference>
<evidence type="ECO:0000313" key="6">
    <source>
        <dbReference type="EMBL" id="RGR57645.1"/>
    </source>
</evidence>
<proteinExistence type="predicted"/>
<feature type="transmembrane region" description="Helical" evidence="1">
    <location>
        <begin position="242"/>
        <end position="259"/>
    </location>
</feature>
<comment type="caution">
    <text evidence="4">The sequence shown here is derived from an EMBL/GenBank/DDBJ whole genome shotgun (WGS) entry which is preliminary data.</text>
</comment>
<dbReference type="EMBL" id="QSRA01000015">
    <property type="protein sequence ID" value="RGK81286.1"/>
    <property type="molecule type" value="Genomic_DNA"/>
</dbReference>
<evidence type="ECO:0000313" key="9">
    <source>
        <dbReference type="EMBL" id="RHA68873.1"/>
    </source>
</evidence>
<dbReference type="AlphaFoldDB" id="A0A3E4PMM0"/>
<protein>
    <submittedName>
        <fullName evidence="4">CPBP family intramembrane metalloprotease</fullName>
    </submittedName>
</protein>
<evidence type="ECO:0000259" key="2">
    <source>
        <dbReference type="Pfam" id="PF02517"/>
    </source>
</evidence>
<evidence type="ECO:0000313" key="17">
    <source>
        <dbReference type="Proteomes" id="UP000284883"/>
    </source>
</evidence>
<feature type="transmembrane region" description="Helical" evidence="1">
    <location>
        <begin position="12"/>
        <end position="31"/>
    </location>
</feature>
<dbReference type="GO" id="GO:0006508">
    <property type="term" value="P:proteolysis"/>
    <property type="evidence" value="ECO:0007669"/>
    <property type="project" value="UniProtKB-KW"/>
</dbReference>
<reference evidence="11 12" key="1">
    <citation type="submission" date="2018-08" db="EMBL/GenBank/DDBJ databases">
        <title>A genome reference for cultivated species of the human gut microbiota.</title>
        <authorList>
            <person name="Zou Y."/>
            <person name="Xue W."/>
            <person name="Luo G."/>
        </authorList>
    </citation>
    <scope>NUCLEOTIDE SEQUENCE [LARGE SCALE GENOMIC DNA]</scope>
    <source>
        <strain evidence="8 14">AF12-11</strain>
        <strain evidence="7 15">AF19-4AC</strain>
        <strain evidence="6 16">AF25-11</strain>
        <strain evidence="10 17">AM40-15AC</strain>
        <strain evidence="9 18">AM42-8</strain>
        <strain evidence="5 12">OM02-12</strain>
        <strain evidence="4 13">TF09-3</strain>
        <strain evidence="3 11">TM09-19AC</strain>
    </source>
</reference>
<evidence type="ECO:0000313" key="14">
    <source>
        <dbReference type="Proteomes" id="UP000266376"/>
    </source>
</evidence>
<dbReference type="PANTHER" id="PTHR35797:SF1">
    <property type="entry name" value="PROTEASE"/>
    <property type="match status" value="1"/>
</dbReference>
<evidence type="ECO:0000313" key="8">
    <source>
        <dbReference type="EMBL" id="RGW51585.1"/>
    </source>
</evidence>
<evidence type="ECO:0000313" key="7">
    <source>
        <dbReference type="EMBL" id="RGT06447.1"/>
    </source>
</evidence>
<keyword evidence="1" id="KW-0812">Transmembrane</keyword>
<dbReference type="EMBL" id="QSOI01000011">
    <property type="protein sequence ID" value="RGI83689.1"/>
    <property type="molecule type" value="Genomic_DNA"/>
</dbReference>
<dbReference type="GO" id="GO:0080120">
    <property type="term" value="P:CAAX-box protein maturation"/>
    <property type="evidence" value="ECO:0007669"/>
    <property type="project" value="UniProtKB-ARBA"/>
</dbReference>
<evidence type="ECO:0000313" key="15">
    <source>
        <dbReference type="Proteomes" id="UP000283630"/>
    </source>
</evidence>
<evidence type="ECO:0000313" key="5">
    <source>
        <dbReference type="EMBL" id="RGO48718.1"/>
    </source>
</evidence>
<dbReference type="GO" id="GO:0008237">
    <property type="term" value="F:metallopeptidase activity"/>
    <property type="evidence" value="ECO:0007669"/>
    <property type="project" value="UniProtKB-KW"/>
</dbReference>
<name>A0A3E4PMM0_9FIRM</name>
<feature type="transmembrane region" description="Helical" evidence="1">
    <location>
        <begin position="174"/>
        <end position="192"/>
    </location>
</feature>
<evidence type="ECO:0000313" key="10">
    <source>
        <dbReference type="EMBL" id="RHB35292.1"/>
    </source>
</evidence>
<dbReference type="Proteomes" id="UP000261055">
    <property type="component" value="Unassembled WGS sequence"/>
</dbReference>
<dbReference type="InterPro" id="IPR042150">
    <property type="entry name" value="MmRce1-like"/>
</dbReference>
<dbReference type="Proteomes" id="UP000266376">
    <property type="component" value="Unassembled WGS sequence"/>
</dbReference>
<dbReference type="EMBL" id="QRWH01000025">
    <property type="protein sequence ID" value="RGT06447.1"/>
    <property type="molecule type" value="Genomic_DNA"/>
</dbReference>
<evidence type="ECO:0000313" key="18">
    <source>
        <dbReference type="Proteomes" id="UP000285642"/>
    </source>
</evidence>